<dbReference type="InterPro" id="IPR050553">
    <property type="entry name" value="Thioredoxin_ResA/DsbE_sf"/>
</dbReference>
<reference evidence="2 3" key="2">
    <citation type="journal article" date="2010" name="Stand. Genomic Sci.">
        <title>Complete genome sequence of Desulfohalobium retbaense type strain (HR(100)).</title>
        <authorList>
            <person name="Spring S."/>
            <person name="Nolan M."/>
            <person name="Lapidus A."/>
            <person name="Glavina Del Rio T."/>
            <person name="Copeland A."/>
            <person name="Tice H."/>
            <person name="Cheng J.F."/>
            <person name="Lucas S."/>
            <person name="Land M."/>
            <person name="Chen F."/>
            <person name="Bruce D."/>
            <person name="Goodwin L."/>
            <person name="Pitluck S."/>
            <person name="Ivanova N."/>
            <person name="Mavromatis K."/>
            <person name="Mikhailova N."/>
            <person name="Pati A."/>
            <person name="Chen A."/>
            <person name="Palaniappan K."/>
            <person name="Hauser L."/>
            <person name="Chang Y.J."/>
            <person name="Jeffries C.D."/>
            <person name="Munk C."/>
            <person name="Kiss H."/>
            <person name="Chain P."/>
            <person name="Han C."/>
            <person name="Brettin T."/>
            <person name="Detter J.C."/>
            <person name="Schuler E."/>
            <person name="Goker M."/>
            <person name="Rohde M."/>
            <person name="Bristow J."/>
            <person name="Eisen J.A."/>
            <person name="Markowitz V."/>
            <person name="Hugenholtz P."/>
            <person name="Kyrpides N.C."/>
            <person name="Klenk H.P."/>
        </authorList>
    </citation>
    <scope>NUCLEOTIDE SEQUENCE [LARGE SCALE GENOMIC DNA]</scope>
    <source>
        <strain evidence="3">ATCC 49802 / DSM 20745 / S 6022</strain>
    </source>
</reference>
<evidence type="ECO:0000313" key="3">
    <source>
        <dbReference type="Proteomes" id="UP000002027"/>
    </source>
</evidence>
<dbReference type="HOGENOM" id="CLU_042529_11_2_0"/>
<dbReference type="Proteomes" id="UP000002027">
    <property type="component" value="Chromosome 2"/>
</dbReference>
<dbReference type="InterPro" id="IPR036249">
    <property type="entry name" value="Thioredoxin-like_sf"/>
</dbReference>
<reference evidence="3" key="1">
    <citation type="submission" date="2009-11" db="EMBL/GenBank/DDBJ databases">
        <title>The complete chromosome 2 of Sphaerobacter thermophilus DSM 20745.</title>
        <authorList>
            <person name="Lucas S."/>
            <person name="Copeland A."/>
            <person name="Lapidus A."/>
            <person name="Glavina del Rio T."/>
            <person name="Dalin E."/>
            <person name="Tice H."/>
            <person name="Bruce D."/>
            <person name="Goodwin L."/>
            <person name="Pitluck S."/>
            <person name="Kyrpides N."/>
            <person name="Mavromatis K."/>
            <person name="Ivanova N."/>
            <person name="Mikhailova N."/>
            <person name="LaButti K.M."/>
            <person name="Clum A."/>
            <person name="Sun H.I."/>
            <person name="Brettin T."/>
            <person name="Detter J.C."/>
            <person name="Han C."/>
            <person name="Larimer F."/>
            <person name="Land M."/>
            <person name="Hauser L."/>
            <person name="Markowitz V."/>
            <person name="Cheng J.F."/>
            <person name="Hugenholtz P."/>
            <person name="Woyke T."/>
            <person name="Wu D."/>
            <person name="Steenblock K."/>
            <person name="Schneider S."/>
            <person name="Pukall R."/>
            <person name="Goeker M."/>
            <person name="Klenk H.P."/>
            <person name="Eisen J.A."/>
        </authorList>
    </citation>
    <scope>NUCLEOTIDE SEQUENCE [LARGE SCALE GENOMIC DNA]</scope>
    <source>
        <strain evidence="3">ATCC 49802 / DSM 20745 / S 6022</strain>
    </source>
</reference>
<dbReference type="InterPro" id="IPR013766">
    <property type="entry name" value="Thioredoxin_domain"/>
</dbReference>
<accession>D1C9V2</accession>
<gene>
    <name evidence="2" type="ordered locus">Sthe_3195</name>
</gene>
<evidence type="ECO:0000313" key="2">
    <source>
        <dbReference type="EMBL" id="ACZ40595.1"/>
    </source>
</evidence>
<proteinExistence type="predicted"/>
<dbReference type="EMBL" id="CP001824">
    <property type="protein sequence ID" value="ACZ40595.1"/>
    <property type="molecule type" value="Genomic_DNA"/>
</dbReference>
<name>D1C9V2_SPHTD</name>
<evidence type="ECO:0000259" key="1">
    <source>
        <dbReference type="PROSITE" id="PS51352"/>
    </source>
</evidence>
<dbReference type="InterPro" id="IPR000866">
    <property type="entry name" value="AhpC/TSA"/>
</dbReference>
<dbReference type="STRING" id="479434.Sthe_3195"/>
<dbReference type="GO" id="GO:0016491">
    <property type="term" value="F:oxidoreductase activity"/>
    <property type="evidence" value="ECO:0007669"/>
    <property type="project" value="InterPro"/>
</dbReference>
<dbReference type="KEGG" id="sti:Sthe_3195"/>
<dbReference type="PANTHER" id="PTHR42852:SF13">
    <property type="entry name" value="PROTEIN DIPZ"/>
    <property type="match status" value="1"/>
</dbReference>
<organism evidence="2 3">
    <name type="scientific">Sphaerobacter thermophilus (strain ATCC 49802 / DSM 20745 / KCCM 41009 / NCIMB 13125 / S 6022)</name>
    <dbReference type="NCBI Taxonomy" id="479434"/>
    <lineage>
        <taxon>Bacteria</taxon>
        <taxon>Pseudomonadati</taxon>
        <taxon>Thermomicrobiota</taxon>
        <taxon>Thermomicrobia</taxon>
        <taxon>Sphaerobacterales</taxon>
        <taxon>Sphaerobacterineae</taxon>
        <taxon>Sphaerobacteraceae</taxon>
        <taxon>Sphaerobacter</taxon>
    </lineage>
</organism>
<sequence>MRPCPARARVRGSGLVRRARGAAAGKERGMPLETGARAPEFTLKDAAEGREHSLAEALKAGPVLISIYKSSCQASKTIFPFLERIYQQYPKDRLTVWGIAQDSPNVTRSFARRYGVTFPLLVDQDDYATSRAYDIMATPSVFLINQQGEIVWQGMGFQKPAMDDLSAEVAKLLGVEPVDITSGTDDVPPWVPG</sequence>
<dbReference type="AlphaFoldDB" id="D1C9V2"/>
<dbReference type="PANTHER" id="PTHR42852">
    <property type="entry name" value="THIOL:DISULFIDE INTERCHANGE PROTEIN DSBE"/>
    <property type="match status" value="1"/>
</dbReference>
<feature type="domain" description="Thioredoxin" evidence="1">
    <location>
        <begin position="32"/>
        <end position="174"/>
    </location>
</feature>
<dbReference type="GO" id="GO:0016209">
    <property type="term" value="F:antioxidant activity"/>
    <property type="evidence" value="ECO:0007669"/>
    <property type="project" value="InterPro"/>
</dbReference>
<keyword evidence="3" id="KW-1185">Reference proteome</keyword>
<dbReference type="eggNOG" id="COG1225">
    <property type="taxonomic scope" value="Bacteria"/>
</dbReference>
<dbReference type="SUPFAM" id="SSF52833">
    <property type="entry name" value="Thioredoxin-like"/>
    <property type="match status" value="1"/>
</dbReference>
<dbReference type="CDD" id="cd02966">
    <property type="entry name" value="TlpA_like_family"/>
    <property type="match status" value="1"/>
</dbReference>
<dbReference type="InParanoid" id="D1C9V2"/>
<dbReference type="PROSITE" id="PS51352">
    <property type="entry name" value="THIOREDOXIN_2"/>
    <property type="match status" value="1"/>
</dbReference>
<dbReference type="Pfam" id="PF00578">
    <property type="entry name" value="AhpC-TSA"/>
    <property type="match status" value="1"/>
</dbReference>
<dbReference type="Gene3D" id="3.40.30.10">
    <property type="entry name" value="Glutaredoxin"/>
    <property type="match status" value="1"/>
</dbReference>
<protein>
    <submittedName>
        <fullName evidence="2">Alkyl hydroperoxide reductase/ Thiol specific antioxidant/ Mal allergen</fullName>
    </submittedName>
</protein>
<dbReference type="SMR" id="D1C9V2"/>